<gene>
    <name evidence="1" type="ORF">HD556DRAFT_1461110</name>
</gene>
<evidence type="ECO:0000313" key="1">
    <source>
        <dbReference type="EMBL" id="KAG1784936.1"/>
    </source>
</evidence>
<keyword evidence="2" id="KW-1185">Reference proteome</keyword>
<organism evidence="1 2">
    <name type="scientific">Suillus plorans</name>
    <dbReference type="NCBI Taxonomy" id="116603"/>
    <lineage>
        <taxon>Eukaryota</taxon>
        <taxon>Fungi</taxon>
        <taxon>Dikarya</taxon>
        <taxon>Basidiomycota</taxon>
        <taxon>Agaricomycotina</taxon>
        <taxon>Agaricomycetes</taxon>
        <taxon>Agaricomycetidae</taxon>
        <taxon>Boletales</taxon>
        <taxon>Suillineae</taxon>
        <taxon>Suillaceae</taxon>
        <taxon>Suillus</taxon>
    </lineage>
</organism>
<comment type="caution">
    <text evidence="1">The sequence shown here is derived from an EMBL/GenBank/DDBJ whole genome shotgun (WGS) entry which is preliminary data.</text>
</comment>
<feature type="non-terminal residue" evidence="1">
    <location>
        <position position="1"/>
    </location>
</feature>
<dbReference type="OrthoDB" id="1898734at2759"/>
<reference evidence="1" key="1">
    <citation type="journal article" date="2020" name="New Phytol.">
        <title>Comparative genomics reveals dynamic genome evolution in host specialist ectomycorrhizal fungi.</title>
        <authorList>
            <person name="Lofgren L.A."/>
            <person name="Nguyen N.H."/>
            <person name="Vilgalys R."/>
            <person name="Ruytinx J."/>
            <person name="Liao H.L."/>
            <person name="Branco S."/>
            <person name="Kuo A."/>
            <person name="LaButti K."/>
            <person name="Lipzen A."/>
            <person name="Andreopoulos W."/>
            <person name="Pangilinan J."/>
            <person name="Riley R."/>
            <person name="Hundley H."/>
            <person name="Na H."/>
            <person name="Barry K."/>
            <person name="Grigoriev I.V."/>
            <person name="Stajich J.E."/>
            <person name="Kennedy P.G."/>
        </authorList>
    </citation>
    <scope>NUCLEOTIDE SEQUENCE</scope>
    <source>
        <strain evidence="1">S12</strain>
    </source>
</reference>
<dbReference type="EMBL" id="JABBWE010000124">
    <property type="protein sequence ID" value="KAG1784936.1"/>
    <property type="molecule type" value="Genomic_DNA"/>
</dbReference>
<proteinExistence type="predicted"/>
<dbReference type="RefSeq" id="XP_041152421.1">
    <property type="nucleotide sequence ID" value="XM_041308246.1"/>
</dbReference>
<name>A0A9P7DAR8_9AGAM</name>
<dbReference type="GeneID" id="64602010"/>
<sequence>IVKYLKYFRADNIEAETIRHFLFDGKKDLEARKWTIFGQIFGVRATTYISFYSDSLTEVFIAGGIPPMVDSPDAAYEALVLKVEEQNKVYYSNYARCSKHKKSREVYLHQVVDQLPGSSNLGFPRRQQCRYSKRREFDGLTVATTRPAIWFA</sequence>
<evidence type="ECO:0000313" key="2">
    <source>
        <dbReference type="Proteomes" id="UP000719766"/>
    </source>
</evidence>
<dbReference type="Proteomes" id="UP000719766">
    <property type="component" value="Unassembled WGS sequence"/>
</dbReference>
<dbReference type="AlphaFoldDB" id="A0A9P7DAR8"/>
<protein>
    <submittedName>
        <fullName evidence="1">Uncharacterized protein</fullName>
    </submittedName>
</protein>
<accession>A0A9P7DAR8</accession>